<evidence type="ECO:0000259" key="2">
    <source>
        <dbReference type="PROSITE" id="PS51352"/>
    </source>
</evidence>
<feature type="domain" description="Thioredoxin" evidence="2">
    <location>
        <begin position="102"/>
        <end position="240"/>
    </location>
</feature>
<dbReference type="InterPro" id="IPR036249">
    <property type="entry name" value="Thioredoxin-like_sf"/>
</dbReference>
<accession>A0ABU7I4N7</accession>
<protein>
    <submittedName>
        <fullName evidence="3">TlpA disulfide reductase family protein</fullName>
    </submittedName>
</protein>
<gene>
    <name evidence="3" type="ORF">VRU48_04180</name>
</gene>
<dbReference type="RefSeq" id="WP_330106665.1">
    <property type="nucleotide sequence ID" value="NZ_JAZDQT010000001.1"/>
</dbReference>
<evidence type="ECO:0000313" key="4">
    <source>
        <dbReference type="Proteomes" id="UP001336835"/>
    </source>
</evidence>
<dbReference type="InterPro" id="IPR050553">
    <property type="entry name" value="Thioredoxin_ResA/DsbE_sf"/>
</dbReference>
<dbReference type="Gene3D" id="3.40.30.10">
    <property type="entry name" value="Glutaredoxin"/>
    <property type="match status" value="1"/>
</dbReference>
<dbReference type="InterPro" id="IPR013766">
    <property type="entry name" value="Thioredoxin_domain"/>
</dbReference>
<proteinExistence type="predicted"/>
<dbReference type="Pfam" id="PF00578">
    <property type="entry name" value="AhpC-TSA"/>
    <property type="match status" value="1"/>
</dbReference>
<dbReference type="PANTHER" id="PTHR42852:SF17">
    <property type="entry name" value="THIOREDOXIN-LIKE PROTEIN HI_1115"/>
    <property type="match status" value="1"/>
</dbReference>
<dbReference type="CDD" id="cd02966">
    <property type="entry name" value="TlpA_like_family"/>
    <property type="match status" value="1"/>
</dbReference>
<dbReference type="InterPro" id="IPR000866">
    <property type="entry name" value="AhpC/TSA"/>
</dbReference>
<dbReference type="PROSITE" id="PS51352">
    <property type="entry name" value="THIOREDOXIN_2"/>
    <property type="match status" value="1"/>
</dbReference>
<dbReference type="SUPFAM" id="SSF52833">
    <property type="entry name" value="Thioredoxin-like"/>
    <property type="match status" value="1"/>
</dbReference>
<name>A0ABU7I4N7_9SPHI</name>
<feature type="signal peptide" evidence="1">
    <location>
        <begin position="1"/>
        <end position="18"/>
    </location>
</feature>
<sequence>MKKYLLILLLGLSLKALAQAPATKIVPKLEQTSVVKDPDGLTLPYAVWKKMLETGEYSVKPVEKGSKEFVIYQLTEIEKSIRAERLKALIPAMGKPMASSSFKEGDKFVGERITDMNGNKFDLKKISDKIYVINFWFIDCAPCRDEIPELNELVKQYKDNKDVVFLAIALDDRYTIKQFLKTLPFSYNIVDDGRYYANKYGVKSYPTHVIIGKDGLIKFSTVGLAPHTMHWIEKTIKEQL</sequence>
<dbReference type="Proteomes" id="UP001336835">
    <property type="component" value="Unassembled WGS sequence"/>
</dbReference>
<keyword evidence="1" id="KW-0732">Signal</keyword>
<dbReference type="PANTHER" id="PTHR42852">
    <property type="entry name" value="THIOL:DISULFIDE INTERCHANGE PROTEIN DSBE"/>
    <property type="match status" value="1"/>
</dbReference>
<reference evidence="3 4" key="1">
    <citation type="submission" date="2024-01" db="EMBL/GenBank/DDBJ databases">
        <title>Pedobacter sp. nov., isolated from fresh soil.</title>
        <authorList>
            <person name="Le N.T.T."/>
        </authorList>
    </citation>
    <scope>NUCLEOTIDE SEQUENCE [LARGE SCALE GENOMIC DNA]</scope>
    <source>
        <strain evidence="3 4">KR3-3</strain>
    </source>
</reference>
<comment type="caution">
    <text evidence="3">The sequence shown here is derived from an EMBL/GenBank/DDBJ whole genome shotgun (WGS) entry which is preliminary data.</text>
</comment>
<organism evidence="3 4">
    <name type="scientific">Pedobacter albus</name>
    <dbReference type="NCBI Taxonomy" id="3113905"/>
    <lineage>
        <taxon>Bacteria</taxon>
        <taxon>Pseudomonadati</taxon>
        <taxon>Bacteroidota</taxon>
        <taxon>Sphingobacteriia</taxon>
        <taxon>Sphingobacteriales</taxon>
        <taxon>Sphingobacteriaceae</taxon>
        <taxon>Pedobacter</taxon>
    </lineage>
</organism>
<dbReference type="EMBL" id="JAZDQT010000001">
    <property type="protein sequence ID" value="MEE1944291.1"/>
    <property type="molecule type" value="Genomic_DNA"/>
</dbReference>
<keyword evidence="4" id="KW-1185">Reference proteome</keyword>
<evidence type="ECO:0000313" key="3">
    <source>
        <dbReference type="EMBL" id="MEE1944291.1"/>
    </source>
</evidence>
<evidence type="ECO:0000256" key="1">
    <source>
        <dbReference type="SAM" id="SignalP"/>
    </source>
</evidence>
<feature type="chain" id="PRO_5045373097" evidence="1">
    <location>
        <begin position="19"/>
        <end position="240"/>
    </location>
</feature>